<dbReference type="RefSeq" id="WP_135340677.1">
    <property type="nucleotide sequence ID" value="NZ_JBHLTX010000013.1"/>
</dbReference>
<feature type="transmembrane region" description="Helical" evidence="1">
    <location>
        <begin position="117"/>
        <end position="135"/>
    </location>
</feature>
<dbReference type="InterPro" id="IPR001763">
    <property type="entry name" value="Rhodanese-like_dom"/>
</dbReference>
<name>A0A4Z0GUP6_9ACTN</name>
<proteinExistence type="predicted"/>
<evidence type="ECO:0000313" key="3">
    <source>
        <dbReference type="EMBL" id="TGB01335.1"/>
    </source>
</evidence>
<dbReference type="EMBL" id="SRID01000222">
    <property type="protein sequence ID" value="TGB01335.1"/>
    <property type="molecule type" value="Genomic_DNA"/>
</dbReference>
<dbReference type="Gene3D" id="6.10.140.1340">
    <property type="match status" value="1"/>
</dbReference>
<keyword evidence="1" id="KW-0812">Transmembrane</keyword>
<gene>
    <name evidence="3" type="ORF">E4099_21180</name>
</gene>
<dbReference type="InterPro" id="IPR021309">
    <property type="entry name" value="YgaP-like_TM"/>
</dbReference>
<dbReference type="OrthoDB" id="9800872at2"/>
<keyword evidence="1" id="KW-0472">Membrane</keyword>
<comment type="caution">
    <text evidence="3">The sequence shown here is derived from an EMBL/GenBank/DDBJ whole genome shotgun (WGS) entry which is preliminary data.</text>
</comment>
<dbReference type="InterPro" id="IPR052367">
    <property type="entry name" value="Thiosulfate_ST/Rhodanese-like"/>
</dbReference>
<accession>A0A4Z0GUP6</accession>
<dbReference type="PROSITE" id="PS50206">
    <property type="entry name" value="RHODANESE_3"/>
    <property type="match status" value="1"/>
</dbReference>
<evidence type="ECO:0000259" key="2">
    <source>
        <dbReference type="PROSITE" id="PS50206"/>
    </source>
</evidence>
<sequence>MTTSLTVAELKPRLELLTVIDVRTPAEYAGGHIPGARNVPLDQLAKAVPALRSASERTGIAIVCASGNRSATACRQLADAGIAVLDVAGGTTAWAQQGHPLDRPAGGRTVWALDRQVRFVAGVLVLIGVLVDLALPGAHWVSAAVGAGLAFSALTNTCAMGAMLGKLPYNRPKAALPSLDDTLAALRR</sequence>
<evidence type="ECO:0000313" key="4">
    <source>
        <dbReference type="Proteomes" id="UP000297948"/>
    </source>
</evidence>
<protein>
    <submittedName>
        <fullName evidence="3">DUF2892 domain-containing protein</fullName>
    </submittedName>
</protein>
<organism evidence="3 4">
    <name type="scientific">Streptomyces palmae</name>
    <dbReference type="NCBI Taxonomy" id="1701085"/>
    <lineage>
        <taxon>Bacteria</taxon>
        <taxon>Bacillati</taxon>
        <taxon>Actinomycetota</taxon>
        <taxon>Actinomycetes</taxon>
        <taxon>Kitasatosporales</taxon>
        <taxon>Streptomycetaceae</taxon>
        <taxon>Streptomyces</taxon>
    </lineage>
</organism>
<dbReference type="Pfam" id="PF00581">
    <property type="entry name" value="Rhodanese"/>
    <property type="match status" value="1"/>
</dbReference>
<dbReference type="PANTHER" id="PTHR45431:SF3">
    <property type="entry name" value="RHODANESE-LIKE DOMAIN-CONTAINING PROTEIN 15, CHLOROPLASTIC"/>
    <property type="match status" value="1"/>
</dbReference>
<dbReference type="CDD" id="cd00158">
    <property type="entry name" value="RHOD"/>
    <property type="match status" value="1"/>
</dbReference>
<dbReference type="SUPFAM" id="SSF52821">
    <property type="entry name" value="Rhodanese/Cell cycle control phosphatase"/>
    <property type="match status" value="1"/>
</dbReference>
<reference evidence="3 4" key="1">
    <citation type="submission" date="2019-03" db="EMBL/GenBank/DDBJ databases">
        <authorList>
            <person name="Gonzalez-Pimentel J.L."/>
        </authorList>
    </citation>
    <scope>NUCLEOTIDE SEQUENCE [LARGE SCALE GENOMIC DNA]</scope>
    <source>
        <strain evidence="3 4">JCM 31289</strain>
    </source>
</reference>
<keyword evidence="1" id="KW-1133">Transmembrane helix</keyword>
<evidence type="ECO:0000256" key="1">
    <source>
        <dbReference type="SAM" id="Phobius"/>
    </source>
</evidence>
<dbReference type="PROSITE" id="PS00380">
    <property type="entry name" value="RHODANESE_1"/>
    <property type="match status" value="1"/>
</dbReference>
<dbReference type="PANTHER" id="PTHR45431">
    <property type="entry name" value="RHODANESE-LIKE DOMAIN-CONTAINING PROTEIN 15, CHLOROPLASTIC"/>
    <property type="match status" value="1"/>
</dbReference>
<dbReference type="InterPro" id="IPR036873">
    <property type="entry name" value="Rhodanese-like_dom_sf"/>
</dbReference>
<dbReference type="Proteomes" id="UP000297948">
    <property type="component" value="Unassembled WGS sequence"/>
</dbReference>
<dbReference type="InterPro" id="IPR001307">
    <property type="entry name" value="Thiosulphate_STrfase_CS"/>
</dbReference>
<keyword evidence="4" id="KW-1185">Reference proteome</keyword>
<feature type="transmembrane region" description="Helical" evidence="1">
    <location>
        <begin position="141"/>
        <end position="164"/>
    </location>
</feature>
<dbReference type="GO" id="GO:0004792">
    <property type="term" value="F:thiosulfate-cyanide sulfurtransferase activity"/>
    <property type="evidence" value="ECO:0007669"/>
    <property type="project" value="InterPro"/>
</dbReference>
<feature type="domain" description="Rhodanese" evidence="2">
    <location>
        <begin position="13"/>
        <end position="103"/>
    </location>
</feature>
<dbReference type="AlphaFoldDB" id="A0A4Z0GUP6"/>
<dbReference type="Gene3D" id="3.40.250.10">
    <property type="entry name" value="Rhodanese-like domain"/>
    <property type="match status" value="1"/>
</dbReference>
<dbReference type="SMART" id="SM00450">
    <property type="entry name" value="RHOD"/>
    <property type="match status" value="1"/>
</dbReference>
<dbReference type="Pfam" id="PF11127">
    <property type="entry name" value="YgaP-like_TM"/>
    <property type="match status" value="1"/>
</dbReference>